<dbReference type="Proteomes" id="UP001569963">
    <property type="component" value="Unassembled WGS sequence"/>
</dbReference>
<name>A0ABV4QAH9_9ACTN</name>
<evidence type="ECO:0000313" key="1">
    <source>
        <dbReference type="EMBL" id="MFA1540157.1"/>
    </source>
</evidence>
<keyword evidence="2" id="KW-1185">Reference proteome</keyword>
<proteinExistence type="predicted"/>
<sequence length="114" mass="11814">MTELMGEPMAAFDELPRIRRGPLHALYAALRRRAPQVSATRPDDDEAGLRVAYRGQSGVVVWDGELALYAWRPGSGDGDGSGGGAGGQLGSDVEKTAELVAWTLGASVTSGGTA</sequence>
<comment type="caution">
    <text evidence="1">The sequence shown here is derived from an EMBL/GenBank/DDBJ whole genome shotgun (WGS) entry which is preliminary data.</text>
</comment>
<protein>
    <submittedName>
        <fullName evidence="1">Uncharacterized protein</fullName>
    </submittedName>
</protein>
<dbReference type="RefSeq" id="WP_371950075.1">
    <property type="nucleotide sequence ID" value="NZ_JAXCEI010000006.1"/>
</dbReference>
<dbReference type="EMBL" id="JAXCEI010000006">
    <property type="protein sequence ID" value="MFA1540157.1"/>
    <property type="molecule type" value="Genomic_DNA"/>
</dbReference>
<evidence type="ECO:0000313" key="2">
    <source>
        <dbReference type="Proteomes" id="UP001569963"/>
    </source>
</evidence>
<accession>A0ABV4QAH9</accession>
<organism evidence="1 2">
    <name type="scientific">Actinomadura monticuli</name>
    <dbReference type="NCBI Taxonomy" id="3097367"/>
    <lineage>
        <taxon>Bacteria</taxon>
        <taxon>Bacillati</taxon>
        <taxon>Actinomycetota</taxon>
        <taxon>Actinomycetes</taxon>
        <taxon>Streptosporangiales</taxon>
        <taxon>Thermomonosporaceae</taxon>
        <taxon>Actinomadura</taxon>
    </lineage>
</organism>
<gene>
    <name evidence="1" type="ORF">SM611_14560</name>
</gene>
<reference evidence="1 2" key="1">
    <citation type="submission" date="2023-11" db="EMBL/GenBank/DDBJ databases">
        <title>Actinomadura monticuli sp. nov., isolated from volcanic ash.</title>
        <authorList>
            <person name="Lee S.D."/>
            <person name="Yang H."/>
            <person name="Kim I.S."/>
        </authorList>
    </citation>
    <scope>NUCLEOTIDE SEQUENCE [LARGE SCALE GENOMIC DNA]</scope>
    <source>
        <strain evidence="1 2">DLS-62</strain>
    </source>
</reference>